<dbReference type="SUPFAM" id="SSF53850">
    <property type="entry name" value="Periplasmic binding protein-like II"/>
    <property type="match status" value="1"/>
</dbReference>
<feature type="domain" description="ABC-type glycine betaine transport system substrate-binding" evidence="1">
    <location>
        <begin position="42"/>
        <end position="304"/>
    </location>
</feature>
<dbReference type="Pfam" id="PF04069">
    <property type="entry name" value="OpuAC"/>
    <property type="match status" value="1"/>
</dbReference>
<evidence type="ECO:0000313" key="2">
    <source>
        <dbReference type="EMBL" id="SFP01884.1"/>
    </source>
</evidence>
<evidence type="ECO:0000259" key="1">
    <source>
        <dbReference type="Pfam" id="PF04069"/>
    </source>
</evidence>
<name>A0A1I5LWY2_9ACTN</name>
<dbReference type="GO" id="GO:0043190">
    <property type="term" value="C:ATP-binding cassette (ABC) transporter complex"/>
    <property type="evidence" value="ECO:0007669"/>
    <property type="project" value="InterPro"/>
</dbReference>
<reference evidence="3" key="1">
    <citation type="submission" date="2016-10" db="EMBL/GenBank/DDBJ databases">
        <authorList>
            <person name="Varghese N."/>
            <person name="Submissions S."/>
        </authorList>
    </citation>
    <scope>NUCLEOTIDE SEQUENCE [LARGE SCALE GENOMIC DNA]</scope>
    <source>
        <strain evidence="3">DSM 44208</strain>
    </source>
</reference>
<accession>A0A1I5LWY2</accession>
<organism evidence="2 3">
    <name type="scientific">Geodermatophilus dictyosporus</name>
    <dbReference type="NCBI Taxonomy" id="1523247"/>
    <lineage>
        <taxon>Bacteria</taxon>
        <taxon>Bacillati</taxon>
        <taxon>Actinomycetota</taxon>
        <taxon>Actinomycetes</taxon>
        <taxon>Geodermatophilales</taxon>
        <taxon>Geodermatophilaceae</taxon>
        <taxon>Geodermatophilus</taxon>
    </lineage>
</organism>
<dbReference type="EMBL" id="FOWQ01000002">
    <property type="protein sequence ID" value="SFP01884.1"/>
    <property type="molecule type" value="Genomic_DNA"/>
</dbReference>
<dbReference type="GO" id="GO:0022857">
    <property type="term" value="F:transmembrane transporter activity"/>
    <property type="evidence" value="ECO:0007669"/>
    <property type="project" value="InterPro"/>
</dbReference>
<evidence type="ECO:0000313" key="3">
    <source>
        <dbReference type="Proteomes" id="UP000198857"/>
    </source>
</evidence>
<dbReference type="CDD" id="cd13606">
    <property type="entry name" value="PBP2_ProX_like"/>
    <property type="match status" value="1"/>
</dbReference>
<dbReference type="RefSeq" id="WP_169064001.1">
    <property type="nucleotide sequence ID" value="NZ_FOWQ01000002.1"/>
</dbReference>
<dbReference type="STRING" id="1523247.SAMN05660464_1976"/>
<dbReference type="Gene3D" id="3.40.190.120">
    <property type="entry name" value="Osmoprotection protein (prox), domain 2"/>
    <property type="match status" value="1"/>
</dbReference>
<protein>
    <submittedName>
        <fullName evidence="2">Osmoprotectant transport system substrate-binding protein</fullName>
    </submittedName>
</protein>
<dbReference type="AlphaFoldDB" id="A0A1I5LWY2"/>
<keyword evidence="3" id="KW-1185">Reference proteome</keyword>
<dbReference type="PROSITE" id="PS51257">
    <property type="entry name" value="PROKAR_LIPOPROTEIN"/>
    <property type="match status" value="1"/>
</dbReference>
<dbReference type="Proteomes" id="UP000198857">
    <property type="component" value="Unassembled WGS sequence"/>
</dbReference>
<proteinExistence type="predicted"/>
<dbReference type="InterPro" id="IPR007210">
    <property type="entry name" value="ABC_Gly_betaine_transp_sub-bd"/>
</dbReference>
<gene>
    <name evidence="2" type="ORF">SAMN05660464_1976</name>
</gene>
<dbReference type="Gene3D" id="3.40.190.10">
    <property type="entry name" value="Periplasmic binding protein-like II"/>
    <property type="match status" value="1"/>
</dbReference>
<sequence>MTRRRPLARPLLAILLAVAVAVAVLCGCGGPSAEPAPAGEDAVRVASYDFPENQALAEVYAEALRRAGFGVTVQHGIGTREVVLPALEQGVVDVVVDYLGTASEFLEPGAGSVHDDPVPLREALAAALAPRGMTVLAAAAAEDQNGFVVRTDLAVQHGMTTLSDLAALAPGLVFGGPPECVQRPFCLPGLREVYGVEFAGVRSMPSRAATVEALLTGQVHVGMLETTDPHLVDTALLLLRDDRSLQPRENVVPIVRTALADEAGERLRGALDAVSAQLTTIDLVTLNRAVAEGHTPREAAARWWDGR</sequence>